<name>A0AAI9X1F8_SPIME</name>
<proteinExistence type="predicted"/>
<dbReference type="EMBL" id="AGBZ02000001">
    <property type="protein sequence ID" value="KAI93053.1"/>
    <property type="molecule type" value="Genomic_DNA"/>
</dbReference>
<sequence length="151" mass="17348">MEITAEIKRALKKTYKSIKKSINKFFKKLGFNKIETNKISNKISNDVNELINTCINSKYFEQIDLLYQTPSFWTNSENKKNVNESVAPTLACSQETPIYENVPFVNKDQGNKYKELLNDANSILLHKKEDPVNKPVGQIEVEVTDDIGMEK</sequence>
<comment type="caution">
    <text evidence="1">The sequence shown here is derived from an EMBL/GenBank/DDBJ whole genome shotgun (WGS) entry which is preliminary data.</text>
</comment>
<protein>
    <submittedName>
        <fullName evidence="1">Uncharacterized protein</fullName>
    </submittedName>
</protein>
<dbReference type="Proteomes" id="UP000004057">
    <property type="component" value="Unassembled WGS sequence"/>
</dbReference>
<gene>
    <name evidence="1" type="ORF">SPM_003555</name>
</gene>
<reference evidence="1 2" key="1">
    <citation type="journal article" date="2012" name="J. Proteome Res.">
        <title>Application of Spiroplasma melliferum proteogenomic profiling for the discovery of virulence factors and pathogenicity mechanisms in host-associated spiroplasmas.</title>
        <authorList>
            <person name="Alexeev D."/>
            <person name="Kostrjukova E."/>
            <person name="Aliper A."/>
            <person name="Popenko A."/>
            <person name="Bazaleev N."/>
            <person name="Tyakht A."/>
            <person name="Selezneva O."/>
            <person name="Akopian T."/>
            <person name="Prichodko E."/>
            <person name="Kondratov I."/>
            <person name="Chukin M."/>
            <person name="Demina I."/>
            <person name="Galyamina M."/>
            <person name="Kamashev D."/>
            <person name="Vanyushkina A."/>
            <person name="Ladygina V."/>
            <person name="Levitskii S."/>
            <person name="Lazarev V."/>
            <person name="Govorun V."/>
        </authorList>
    </citation>
    <scope>NUCLEOTIDE SEQUENCE [LARGE SCALE GENOMIC DNA]</scope>
    <source>
        <strain evidence="1 2">KC3</strain>
    </source>
</reference>
<dbReference type="AlphaFoldDB" id="A0AAI9X1F8"/>
<accession>A0AAI9X1F8</accession>
<evidence type="ECO:0000313" key="1">
    <source>
        <dbReference type="EMBL" id="KAI93053.1"/>
    </source>
</evidence>
<organism evidence="1 2">
    <name type="scientific">Spiroplasma melliferum KC3</name>
    <dbReference type="NCBI Taxonomy" id="570509"/>
    <lineage>
        <taxon>Bacteria</taxon>
        <taxon>Bacillati</taxon>
        <taxon>Mycoplasmatota</taxon>
        <taxon>Mollicutes</taxon>
        <taxon>Entomoplasmatales</taxon>
        <taxon>Spiroplasmataceae</taxon>
        <taxon>Spiroplasma</taxon>
    </lineage>
</organism>
<evidence type="ECO:0000313" key="2">
    <source>
        <dbReference type="Proteomes" id="UP000004057"/>
    </source>
</evidence>
<dbReference type="RefSeq" id="WP_004028230.1">
    <property type="nucleotide sequence ID" value="NZ_AGBZ02000001.1"/>
</dbReference>